<reference evidence="1" key="2">
    <citation type="journal article" date="2007" name="Science">
        <title>Draft genome sequence of the sexually transmitted pathogen Trichomonas vaginalis.</title>
        <authorList>
            <person name="Carlton J.M."/>
            <person name="Hirt R.P."/>
            <person name="Silva J.C."/>
            <person name="Delcher A.L."/>
            <person name="Schatz M."/>
            <person name="Zhao Q."/>
            <person name="Wortman J.R."/>
            <person name="Bidwell S.L."/>
            <person name="Alsmark U.C.M."/>
            <person name="Besteiro S."/>
            <person name="Sicheritz-Ponten T."/>
            <person name="Noel C.J."/>
            <person name="Dacks J.B."/>
            <person name="Foster P.G."/>
            <person name="Simillion C."/>
            <person name="Van de Peer Y."/>
            <person name="Miranda-Saavedra D."/>
            <person name="Barton G.J."/>
            <person name="Westrop G.D."/>
            <person name="Mueller S."/>
            <person name="Dessi D."/>
            <person name="Fiori P.L."/>
            <person name="Ren Q."/>
            <person name="Paulsen I."/>
            <person name="Zhang H."/>
            <person name="Bastida-Corcuera F.D."/>
            <person name="Simoes-Barbosa A."/>
            <person name="Brown M.T."/>
            <person name="Hayes R.D."/>
            <person name="Mukherjee M."/>
            <person name="Okumura C.Y."/>
            <person name="Schneider R."/>
            <person name="Smith A.J."/>
            <person name="Vanacova S."/>
            <person name="Villalvazo M."/>
            <person name="Haas B.J."/>
            <person name="Pertea M."/>
            <person name="Feldblyum T.V."/>
            <person name="Utterback T.R."/>
            <person name="Shu C.L."/>
            <person name="Osoegawa K."/>
            <person name="de Jong P.J."/>
            <person name="Hrdy I."/>
            <person name="Horvathova L."/>
            <person name="Zubacova Z."/>
            <person name="Dolezal P."/>
            <person name="Malik S.B."/>
            <person name="Logsdon J.M. Jr."/>
            <person name="Henze K."/>
            <person name="Gupta A."/>
            <person name="Wang C.C."/>
            <person name="Dunne R.L."/>
            <person name="Upcroft J.A."/>
            <person name="Upcroft P."/>
            <person name="White O."/>
            <person name="Salzberg S.L."/>
            <person name="Tang P."/>
            <person name="Chiu C.-H."/>
            <person name="Lee Y.-S."/>
            <person name="Embley T.M."/>
            <person name="Coombs G.H."/>
            <person name="Mottram J.C."/>
            <person name="Tachezy J."/>
            <person name="Fraser-Liggett C.M."/>
            <person name="Johnson P.J."/>
        </authorList>
    </citation>
    <scope>NUCLEOTIDE SEQUENCE [LARGE SCALE GENOMIC DNA]</scope>
    <source>
        <strain evidence="1">G3</strain>
    </source>
</reference>
<organism evidence="1 2">
    <name type="scientific">Trichomonas vaginalis (strain ATCC PRA-98 / G3)</name>
    <dbReference type="NCBI Taxonomy" id="412133"/>
    <lineage>
        <taxon>Eukaryota</taxon>
        <taxon>Metamonada</taxon>
        <taxon>Parabasalia</taxon>
        <taxon>Trichomonadida</taxon>
        <taxon>Trichomonadidae</taxon>
        <taxon>Trichomonas</taxon>
    </lineage>
</organism>
<dbReference type="KEGG" id="tva:4739614"/>
<proteinExistence type="predicted"/>
<evidence type="ECO:0000313" key="2">
    <source>
        <dbReference type="Proteomes" id="UP000001542"/>
    </source>
</evidence>
<gene>
    <name evidence="1" type="ORF">TVAG_554110</name>
</gene>
<dbReference type="VEuPathDB" id="TrichDB:TVAG_554110"/>
<dbReference type="AlphaFoldDB" id="A2GLI1"/>
<name>A2GLI1_TRIV3</name>
<dbReference type="InParanoid" id="A2GLI1"/>
<dbReference type="EMBL" id="DS117063">
    <property type="protein sequence ID" value="EAX81986.1"/>
    <property type="molecule type" value="Genomic_DNA"/>
</dbReference>
<sequence length="380" mass="44714">MVIKEDKLPQSEFLQTFSDIVPIQKILEKCNSVKDLHPDTIIYLLYTIKDDYILRNYENIRRALETVSLSKHLRSILETENQRLVMLLLLNNNILDYTLNDSNKDINDPCFTELMHLMSFLFDYISKSIQDKSQFLKGVKIDISKIFKLIEGGIKLNDPTPAINLAYTAIKFNSNYAVYFGERFKKLKFAKEELKNENIKILISCAQNCQNLENYSKIIEEFIHEIRFVRWNSKKYEYECLNALLIPAVQYASDFKGITVPYQFFKFIGYILENYDVFSELFATAFQLATTSCSKSIDINLTRKVFDKLRDIIELIRKSRQDDRVKLLGIIYELVNKWNEVSNRKFKKIPISRTDYDDLIKLAKDNEQIITGLFERGLYF</sequence>
<dbReference type="RefSeq" id="XP_001294916.1">
    <property type="nucleotide sequence ID" value="XM_001294915.1"/>
</dbReference>
<evidence type="ECO:0000313" key="1">
    <source>
        <dbReference type="EMBL" id="EAX81986.1"/>
    </source>
</evidence>
<reference evidence="1" key="1">
    <citation type="submission" date="2006-10" db="EMBL/GenBank/DDBJ databases">
        <authorList>
            <person name="Amadeo P."/>
            <person name="Zhao Q."/>
            <person name="Wortman J."/>
            <person name="Fraser-Liggett C."/>
            <person name="Carlton J."/>
        </authorList>
    </citation>
    <scope>NUCLEOTIDE SEQUENCE</scope>
    <source>
        <strain evidence="1">G3</strain>
    </source>
</reference>
<keyword evidence="2" id="KW-1185">Reference proteome</keyword>
<dbReference type="VEuPathDB" id="TrichDB:TVAGG3_0958830"/>
<accession>A2GLI1</accession>
<protein>
    <submittedName>
        <fullName evidence="1">Uncharacterized protein</fullName>
    </submittedName>
</protein>
<dbReference type="SMR" id="A2GLI1"/>
<dbReference type="Proteomes" id="UP000001542">
    <property type="component" value="Unassembled WGS sequence"/>
</dbReference>